<dbReference type="InterPro" id="IPR008280">
    <property type="entry name" value="Tub_FtsZ_C"/>
</dbReference>
<evidence type="ECO:0000256" key="2">
    <source>
        <dbReference type="ARBA" id="ARBA00022741"/>
    </source>
</evidence>
<dbReference type="eggNOG" id="COG0206">
    <property type="taxonomic scope" value="Bacteria"/>
</dbReference>
<evidence type="ECO:0000256" key="5">
    <source>
        <dbReference type="NCBIfam" id="TIGR00065"/>
    </source>
</evidence>
<dbReference type="HOGENOM" id="CLU_024865_0_1_0"/>
<evidence type="ECO:0000256" key="1">
    <source>
        <dbReference type="ARBA" id="ARBA00009690"/>
    </source>
</evidence>
<evidence type="ECO:0000259" key="8">
    <source>
        <dbReference type="SMART" id="SM00864"/>
    </source>
</evidence>
<keyword evidence="4 6" id="KW-0132">Cell division</keyword>
<dbReference type="GO" id="GO:0051258">
    <property type="term" value="P:protein polymerization"/>
    <property type="evidence" value="ECO:0007669"/>
    <property type="project" value="UniProtKB-UniRule"/>
</dbReference>
<dbReference type="Proteomes" id="UP000007382">
    <property type="component" value="Chromosome"/>
</dbReference>
<dbReference type="FunFam" id="3.40.50.1440:FF:000001">
    <property type="entry name" value="Cell division protein FtsZ"/>
    <property type="match status" value="1"/>
</dbReference>
<dbReference type="PRINTS" id="PR00423">
    <property type="entry name" value="CELLDVISFTSZ"/>
</dbReference>
<dbReference type="PANTHER" id="PTHR30314">
    <property type="entry name" value="CELL DIVISION PROTEIN FTSZ-RELATED"/>
    <property type="match status" value="1"/>
</dbReference>
<feature type="binding site" evidence="4">
    <location>
        <begin position="113"/>
        <end position="115"/>
    </location>
    <ligand>
        <name>GTP</name>
        <dbReference type="ChEBI" id="CHEBI:37565"/>
    </ligand>
</feature>
<keyword evidence="4 6" id="KW-0717">Septation</keyword>
<dbReference type="InterPro" id="IPR020805">
    <property type="entry name" value="Cell_div_FtsZ_CS"/>
</dbReference>
<keyword evidence="11" id="KW-1185">Reference proteome</keyword>
<dbReference type="AlphaFoldDB" id="I0IQB1"/>
<dbReference type="GO" id="GO:0000917">
    <property type="term" value="P:division septum assembly"/>
    <property type="evidence" value="ECO:0007669"/>
    <property type="project" value="UniProtKB-KW"/>
</dbReference>
<dbReference type="GO" id="GO:0043093">
    <property type="term" value="P:FtsZ-dependent cytokinesis"/>
    <property type="evidence" value="ECO:0007669"/>
    <property type="project" value="UniProtKB-UniRule"/>
</dbReference>
<dbReference type="GO" id="GO:0003924">
    <property type="term" value="F:GTPase activity"/>
    <property type="evidence" value="ECO:0007669"/>
    <property type="project" value="UniProtKB-UniRule"/>
</dbReference>
<organism evidence="10 11">
    <name type="scientific">Leptospirillum ferrooxidans (strain C2-3)</name>
    <dbReference type="NCBI Taxonomy" id="1162668"/>
    <lineage>
        <taxon>Bacteria</taxon>
        <taxon>Pseudomonadati</taxon>
        <taxon>Nitrospirota</taxon>
        <taxon>Nitrospiria</taxon>
        <taxon>Nitrospirales</taxon>
        <taxon>Nitrospiraceae</taxon>
        <taxon>Leptospirillum</taxon>
    </lineage>
</organism>
<evidence type="ECO:0000259" key="9">
    <source>
        <dbReference type="SMART" id="SM00865"/>
    </source>
</evidence>
<dbReference type="InterPro" id="IPR036525">
    <property type="entry name" value="Tubulin/FtsZ_GTPase_sf"/>
</dbReference>
<dbReference type="Pfam" id="PF12327">
    <property type="entry name" value="FtsZ_C"/>
    <property type="match status" value="1"/>
</dbReference>
<dbReference type="STRING" id="1162668.LFE_1781"/>
<protein>
    <recommendedName>
        <fullName evidence="4 5">Cell division protein FtsZ</fullName>
    </recommendedName>
</protein>
<accession>I0IQB1</accession>
<dbReference type="PROSITE" id="PS01135">
    <property type="entry name" value="FTSZ_2"/>
    <property type="match status" value="1"/>
</dbReference>
<feature type="domain" description="Tubulin/FtsZ GTPase" evidence="8">
    <location>
        <begin position="19"/>
        <end position="210"/>
    </location>
</feature>
<dbReference type="InterPro" id="IPR003008">
    <property type="entry name" value="Tubulin_FtsZ_GTPase"/>
</dbReference>
<comment type="subcellular location">
    <subcellularLocation>
        <location evidence="4">Cytoplasm</location>
    </subcellularLocation>
    <text evidence="4">Assembles at midcell at the inner surface of the cytoplasmic membrane.</text>
</comment>
<dbReference type="Pfam" id="PF00091">
    <property type="entry name" value="Tubulin"/>
    <property type="match status" value="1"/>
</dbReference>
<evidence type="ECO:0000256" key="6">
    <source>
        <dbReference type="RuleBase" id="RU000631"/>
    </source>
</evidence>
<reference evidence="10 11" key="1">
    <citation type="journal article" date="2012" name="J. Bacteriol.">
        <title>Complete Genome Sequence of Leptospirillum ferrooxidans Strain C2-3, Isolated from a Fresh Volcanic Ash Deposit on the Island of Miyake, Japan.</title>
        <authorList>
            <person name="Fujimura R."/>
            <person name="Sato Y."/>
            <person name="Nishizawa T."/>
            <person name="Oshima K."/>
            <person name="Kim S.-W."/>
            <person name="Hattori M."/>
            <person name="Kamijo T."/>
            <person name="Ohta H."/>
        </authorList>
    </citation>
    <scope>NUCLEOTIDE SEQUENCE [LARGE SCALE GENOMIC DNA]</scope>
    <source>
        <strain evidence="10 11">C2-3</strain>
    </source>
</reference>
<keyword evidence="4" id="KW-0963">Cytoplasm</keyword>
<dbReference type="PROSITE" id="PS01134">
    <property type="entry name" value="FTSZ_1"/>
    <property type="match status" value="1"/>
</dbReference>
<comment type="similarity">
    <text evidence="1 4 6">Belongs to the FtsZ family.</text>
</comment>
<evidence type="ECO:0000256" key="7">
    <source>
        <dbReference type="SAM" id="MobiDB-lite"/>
    </source>
</evidence>
<feature type="binding site" evidence="4">
    <location>
        <position position="148"/>
    </location>
    <ligand>
        <name>GTP</name>
        <dbReference type="ChEBI" id="CHEBI:37565"/>
    </ligand>
</feature>
<dbReference type="EMBL" id="AP012342">
    <property type="protein sequence ID" value="BAM07460.1"/>
    <property type="molecule type" value="Genomic_DNA"/>
</dbReference>
<evidence type="ECO:0000256" key="3">
    <source>
        <dbReference type="ARBA" id="ARBA00023134"/>
    </source>
</evidence>
<dbReference type="SUPFAM" id="SSF52490">
    <property type="entry name" value="Tubulin nucleotide-binding domain-like"/>
    <property type="match status" value="1"/>
</dbReference>
<dbReference type="PROSITE" id="PS51257">
    <property type="entry name" value="PROKAR_LIPOPROTEIN"/>
    <property type="match status" value="1"/>
</dbReference>
<keyword evidence="4 6" id="KW-0131">Cell cycle</keyword>
<feature type="binding site" evidence="4">
    <location>
        <position position="144"/>
    </location>
    <ligand>
        <name>GTP</name>
        <dbReference type="ChEBI" id="CHEBI:37565"/>
    </ligand>
</feature>
<dbReference type="KEGG" id="lfc:LFE_1781"/>
<proteinExistence type="inferred from homology"/>
<dbReference type="NCBIfam" id="TIGR00065">
    <property type="entry name" value="ftsZ"/>
    <property type="match status" value="1"/>
</dbReference>
<dbReference type="Gene3D" id="3.40.50.1440">
    <property type="entry name" value="Tubulin/FtsZ, GTPase domain"/>
    <property type="match status" value="1"/>
</dbReference>
<dbReference type="GO" id="GO:0005737">
    <property type="term" value="C:cytoplasm"/>
    <property type="evidence" value="ECO:0007669"/>
    <property type="project" value="UniProtKB-SubCell"/>
</dbReference>
<dbReference type="InterPro" id="IPR018316">
    <property type="entry name" value="Tubulin/FtsZ_2-layer-sand-dom"/>
</dbReference>
<dbReference type="PATRIC" id="fig|1162668.3.peg.2115"/>
<keyword evidence="2 4" id="KW-0547">Nucleotide-binding</keyword>
<dbReference type="InterPro" id="IPR045061">
    <property type="entry name" value="FtsZ/CetZ"/>
</dbReference>
<feature type="region of interest" description="Disordered" evidence="7">
    <location>
        <begin position="361"/>
        <end position="393"/>
    </location>
</feature>
<dbReference type="Gene3D" id="3.30.1330.20">
    <property type="entry name" value="Tubulin/FtsZ, C-terminal domain"/>
    <property type="match status" value="1"/>
</dbReference>
<dbReference type="SMART" id="SM00865">
    <property type="entry name" value="Tubulin_C"/>
    <property type="match status" value="1"/>
</dbReference>
<sequence length="393" mass="41194">MEDQKPMIDYNQSGLLNARIIVVGVGGGGCNAVLSMIQAEVSGVEFVAVNTDLQALNRVPANRVQIGGATSRGLGAGANPDIGRKAALEDIDKIRNVLKGADMVFVTAGMGGGTGTGAAPVVSQVAMELGALTVAVVTRPFSFEGPKREANAQKGLADLKKNSDTLIVIPNDRLMSVVGKDVPLTNAFKTADDILRQGVQGISDIITKPGLINLDFADVRTTMSKMGRAVMGIGSGTGEKRAVEAARNAINSPLLEEASIRGARGVLVNFSGGSDMTLHEVMEASNLIQEEGQKGLNIIFGTVVDESPQEAIHITVIAAGFDPPESETLPISEPLASSGEIDPEALQAIPAYLRRQTPVVNKLPGEKDDGEDQAEFDPAHIDTPAIWRKRGDA</sequence>
<name>I0IQB1_LEPFC</name>
<feature type="binding site" evidence="4">
    <location>
        <begin position="27"/>
        <end position="31"/>
    </location>
    <ligand>
        <name>GTP</name>
        <dbReference type="ChEBI" id="CHEBI:37565"/>
    </ligand>
</feature>
<dbReference type="SUPFAM" id="SSF55307">
    <property type="entry name" value="Tubulin C-terminal domain-like"/>
    <property type="match status" value="1"/>
</dbReference>
<keyword evidence="3 4" id="KW-0342">GTP-binding</keyword>
<comment type="function">
    <text evidence="4 6">Essential cell division protein that forms a contractile ring structure (Z ring) at the future cell division site. The regulation of the ring assembly controls the timing and the location of cell division. One of the functions of the FtsZ ring is to recruit other cell division proteins to the septum to produce a new cell wall between the dividing cells. Binds GTP and shows GTPase activity.</text>
</comment>
<dbReference type="SMART" id="SM00864">
    <property type="entry name" value="Tubulin"/>
    <property type="match status" value="1"/>
</dbReference>
<evidence type="ECO:0000313" key="11">
    <source>
        <dbReference type="Proteomes" id="UP000007382"/>
    </source>
</evidence>
<gene>
    <name evidence="4 10" type="primary">ftsZ</name>
    <name evidence="10" type="ordered locus">LFE_1781</name>
</gene>
<dbReference type="GO" id="GO:0005525">
    <property type="term" value="F:GTP binding"/>
    <property type="evidence" value="ECO:0007669"/>
    <property type="project" value="UniProtKB-UniRule"/>
</dbReference>
<reference evidence="11" key="2">
    <citation type="submission" date="2012-03" db="EMBL/GenBank/DDBJ databases">
        <title>The complete genome sequence of the pioneer microbe on fresh volcanic deposit, Leptospirillum ferrooxidans strain C2-3.</title>
        <authorList>
            <person name="Fujimura R."/>
            <person name="Sato Y."/>
            <person name="Nishizawa T."/>
            <person name="Nanba K."/>
            <person name="Oshima K."/>
            <person name="Hattori M."/>
            <person name="Kamijo T."/>
            <person name="Ohta H."/>
        </authorList>
    </citation>
    <scope>NUCLEOTIDE SEQUENCE [LARGE SCALE GENOMIC DNA]</scope>
    <source>
        <strain evidence="11">C2-3</strain>
    </source>
</reference>
<feature type="domain" description="Tubulin/FtsZ 2-layer sandwich" evidence="9">
    <location>
        <begin position="212"/>
        <end position="330"/>
    </location>
</feature>
<dbReference type="PANTHER" id="PTHR30314:SF3">
    <property type="entry name" value="MITOCHONDRIAL DIVISION PROTEIN FSZA"/>
    <property type="match status" value="1"/>
</dbReference>
<dbReference type="InterPro" id="IPR024757">
    <property type="entry name" value="FtsZ_C"/>
</dbReference>
<evidence type="ECO:0000256" key="4">
    <source>
        <dbReference type="HAMAP-Rule" id="MF_00909"/>
    </source>
</evidence>
<comment type="subunit">
    <text evidence="4">Homodimer. Polymerizes to form a dynamic ring structure in a strictly GTP-dependent manner. Interacts directly with several other division proteins.</text>
</comment>
<dbReference type="InterPro" id="IPR000158">
    <property type="entry name" value="Cell_div_FtsZ"/>
</dbReference>
<dbReference type="GO" id="GO:0032153">
    <property type="term" value="C:cell division site"/>
    <property type="evidence" value="ECO:0007669"/>
    <property type="project" value="UniProtKB-UniRule"/>
</dbReference>
<dbReference type="HAMAP" id="MF_00909">
    <property type="entry name" value="FtsZ"/>
    <property type="match status" value="1"/>
</dbReference>
<dbReference type="CDD" id="cd02201">
    <property type="entry name" value="FtsZ_type1"/>
    <property type="match status" value="1"/>
</dbReference>
<evidence type="ECO:0000313" key="10">
    <source>
        <dbReference type="EMBL" id="BAM07460.1"/>
    </source>
</evidence>
<feature type="binding site" evidence="4">
    <location>
        <position position="192"/>
    </location>
    <ligand>
        <name>GTP</name>
        <dbReference type="ChEBI" id="CHEBI:37565"/>
    </ligand>
</feature>
<dbReference type="InterPro" id="IPR037103">
    <property type="entry name" value="Tubulin/FtsZ-like_C"/>
</dbReference>